<keyword evidence="4" id="KW-0547">Nucleotide-binding</keyword>
<dbReference type="InterPro" id="IPR050238">
    <property type="entry name" value="DNA_Rep/Repair_Clamp_Loader"/>
</dbReference>
<evidence type="ECO:0000313" key="11">
    <source>
        <dbReference type="EMBL" id="PVY89085.1"/>
    </source>
</evidence>
<name>A0A2U1DN19_9FIRM</name>
<keyword evidence="12" id="KW-1185">Reference proteome</keyword>
<sequence length="632" mass="71434">MTKALYRVLRPKKWSEVVDKDLIVEVLRNQVKNDSVSHGYLFCGLRGTGKTSCAKILARAVNCLNPHDGEPCNECENCKAILEDRAVDVLELDAASNNGVDNIRELKELGVYPPTTLKKKVYIIDEAHMLSNSAFNALLKILEEPPKHLIFILATTEPEKLPDTVKSRLQRFDFHGISKDKLEESLKTAANGLNEEVSEEVFGIIADNAGGSMRDALSMLDQLLSIPIRPITPEIISTLLGFTGIDEIAPLLTDILNHDVLGVMSETTYIMKRGRSGEKTLYALMKACRDLYLVKMGESDGLSTKRKDILSKISDYVDENRILDLIESFRKLIDGINYAYDEALMFQMGLVEIARNRVVTTSVSNAKDVKIPKFVKDKKETDFNELFSKNLAKKQDKDEIKKETVESLDVEQKKSEEASKTENISEYKTEVPIGEDTSNIKKEVPQSGSDFEERPFFEPEESDYMNIDEEFSPDVSGLKSKTDPTPKKSTKEDKIKTVEKHDEYIEEKKDLKGPIEAEKSESKEQDKVEKNEPVDDGTLQNEEGEKMFDKIVEGNPLLQFSKDNFYIKFINKKMIFTPKNSEEDFIFNSSKKELTEKLNEIVGGGASIEIRSSNEGMQKVIDLFGDKLEIRE</sequence>
<keyword evidence="7" id="KW-0548">Nucleotidyltransferase</keyword>
<protein>
    <recommendedName>
        <fullName evidence="2">DNA-directed DNA polymerase</fullName>
        <ecNumber evidence="2">2.7.7.7</ecNumber>
    </recommendedName>
</protein>
<dbReference type="CDD" id="cd00009">
    <property type="entry name" value="AAA"/>
    <property type="match status" value="1"/>
</dbReference>
<keyword evidence="5" id="KW-0862">Zinc</keyword>
<evidence type="ECO:0000256" key="5">
    <source>
        <dbReference type="ARBA" id="ARBA00022833"/>
    </source>
</evidence>
<organism evidence="11 12">
    <name type="scientific">Ezakiella coagulans</name>
    <dbReference type="NCBI Taxonomy" id="46507"/>
    <lineage>
        <taxon>Bacteria</taxon>
        <taxon>Bacillati</taxon>
        <taxon>Bacillota</taxon>
        <taxon>Tissierellia</taxon>
        <taxon>Ezakiella</taxon>
    </lineage>
</organism>
<dbReference type="FunFam" id="3.40.50.300:FF:000014">
    <property type="entry name" value="DNA polymerase III subunit gamma/tau"/>
    <property type="match status" value="1"/>
</dbReference>
<feature type="compositionally biased region" description="Acidic residues" evidence="9">
    <location>
        <begin position="458"/>
        <end position="472"/>
    </location>
</feature>
<gene>
    <name evidence="11" type="ORF">C7381_11114</name>
</gene>
<reference evidence="11 12" key="1">
    <citation type="submission" date="2018-04" db="EMBL/GenBank/DDBJ databases">
        <title>Genomic Encyclopedia of Type Strains, Phase IV (KMG-IV): sequencing the most valuable type-strain genomes for metagenomic binning, comparative biology and taxonomic classification.</title>
        <authorList>
            <person name="Goeker M."/>
        </authorList>
    </citation>
    <scope>NUCLEOTIDE SEQUENCE [LARGE SCALE GENOMIC DNA]</scope>
    <source>
        <strain evidence="11 12">DSM 20705</strain>
    </source>
</reference>
<dbReference type="EMBL" id="QEKV01000011">
    <property type="protein sequence ID" value="PVY89085.1"/>
    <property type="molecule type" value="Genomic_DNA"/>
</dbReference>
<dbReference type="GO" id="GO:0003677">
    <property type="term" value="F:DNA binding"/>
    <property type="evidence" value="ECO:0007669"/>
    <property type="project" value="InterPro"/>
</dbReference>
<keyword evidence="7" id="KW-0808">Transferase</keyword>
<dbReference type="SMART" id="SM00382">
    <property type="entry name" value="AAA"/>
    <property type="match status" value="1"/>
</dbReference>
<comment type="catalytic activity">
    <reaction evidence="8">
        <text>DNA(n) + a 2'-deoxyribonucleoside 5'-triphosphate = DNA(n+1) + diphosphate</text>
        <dbReference type="Rhea" id="RHEA:22508"/>
        <dbReference type="Rhea" id="RHEA-COMP:17339"/>
        <dbReference type="Rhea" id="RHEA-COMP:17340"/>
        <dbReference type="ChEBI" id="CHEBI:33019"/>
        <dbReference type="ChEBI" id="CHEBI:61560"/>
        <dbReference type="ChEBI" id="CHEBI:173112"/>
        <dbReference type="EC" id="2.7.7.7"/>
    </reaction>
</comment>
<dbReference type="GO" id="GO:0003887">
    <property type="term" value="F:DNA-directed DNA polymerase activity"/>
    <property type="evidence" value="ECO:0007669"/>
    <property type="project" value="UniProtKB-KW"/>
</dbReference>
<evidence type="ECO:0000256" key="1">
    <source>
        <dbReference type="ARBA" id="ARBA00006360"/>
    </source>
</evidence>
<evidence type="ECO:0000256" key="6">
    <source>
        <dbReference type="ARBA" id="ARBA00022840"/>
    </source>
</evidence>
<evidence type="ECO:0000256" key="7">
    <source>
        <dbReference type="ARBA" id="ARBA00022932"/>
    </source>
</evidence>
<keyword evidence="3" id="KW-0479">Metal-binding</keyword>
<dbReference type="EC" id="2.7.7.7" evidence="2"/>
<dbReference type="InterPro" id="IPR027417">
    <property type="entry name" value="P-loop_NTPase"/>
</dbReference>
<dbReference type="Gene3D" id="3.40.50.300">
    <property type="entry name" value="P-loop containing nucleotide triphosphate hydrolases"/>
    <property type="match status" value="1"/>
</dbReference>
<feature type="compositionally biased region" description="Basic and acidic residues" evidence="9">
    <location>
        <begin position="480"/>
        <end position="533"/>
    </location>
</feature>
<accession>A0A2U1DN19</accession>
<feature type="region of interest" description="Disordered" evidence="9">
    <location>
        <begin position="398"/>
        <end position="543"/>
    </location>
</feature>
<dbReference type="GO" id="GO:0005524">
    <property type="term" value="F:ATP binding"/>
    <property type="evidence" value="ECO:0007669"/>
    <property type="project" value="UniProtKB-KW"/>
</dbReference>
<dbReference type="PANTHER" id="PTHR11669">
    <property type="entry name" value="REPLICATION FACTOR C / DNA POLYMERASE III GAMMA-TAU SUBUNIT"/>
    <property type="match status" value="1"/>
</dbReference>
<dbReference type="Gene3D" id="1.10.8.60">
    <property type="match status" value="1"/>
</dbReference>
<dbReference type="GO" id="GO:0009360">
    <property type="term" value="C:DNA polymerase III complex"/>
    <property type="evidence" value="ECO:0007669"/>
    <property type="project" value="InterPro"/>
</dbReference>
<dbReference type="RefSeq" id="WP_116480512.1">
    <property type="nucleotide sequence ID" value="NZ_QEKV01000011.1"/>
</dbReference>
<keyword evidence="6" id="KW-0067">ATP-binding</keyword>
<dbReference type="PANTHER" id="PTHR11669:SF0">
    <property type="entry name" value="PROTEIN STICHEL-LIKE 2"/>
    <property type="match status" value="1"/>
</dbReference>
<dbReference type="GO" id="GO:0006261">
    <property type="term" value="P:DNA-templated DNA replication"/>
    <property type="evidence" value="ECO:0007669"/>
    <property type="project" value="TreeGrafter"/>
</dbReference>
<evidence type="ECO:0000256" key="8">
    <source>
        <dbReference type="ARBA" id="ARBA00049244"/>
    </source>
</evidence>
<dbReference type="Proteomes" id="UP000245793">
    <property type="component" value="Unassembled WGS sequence"/>
</dbReference>
<comment type="caution">
    <text evidence="11">The sequence shown here is derived from an EMBL/GenBank/DDBJ whole genome shotgun (WGS) entry which is preliminary data.</text>
</comment>
<evidence type="ECO:0000313" key="12">
    <source>
        <dbReference type="Proteomes" id="UP000245793"/>
    </source>
</evidence>
<dbReference type="SUPFAM" id="SSF52540">
    <property type="entry name" value="P-loop containing nucleoside triphosphate hydrolases"/>
    <property type="match status" value="1"/>
</dbReference>
<keyword evidence="7" id="KW-0239">DNA-directed DNA polymerase</keyword>
<evidence type="ECO:0000256" key="3">
    <source>
        <dbReference type="ARBA" id="ARBA00022723"/>
    </source>
</evidence>
<comment type="similarity">
    <text evidence="1">Belongs to the DnaX/STICHEL family.</text>
</comment>
<dbReference type="NCBIfam" id="NF004046">
    <property type="entry name" value="PRK05563.1"/>
    <property type="match status" value="1"/>
</dbReference>
<dbReference type="Pfam" id="PF13177">
    <property type="entry name" value="DNA_pol3_delta2"/>
    <property type="match status" value="1"/>
</dbReference>
<proteinExistence type="inferred from homology"/>
<feature type="compositionally biased region" description="Basic and acidic residues" evidence="9">
    <location>
        <begin position="398"/>
        <end position="429"/>
    </location>
</feature>
<dbReference type="GO" id="GO:0046872">
    <property type="term" value="F:metal ion binding"/>
    <property type="evidence" value="ECO:0007669"/>
    <property type="project" value="UniProtKB-KW"/>
</dbReference>
<evidence type="ECO:0000256" key="9">
    <source>
        <dbReference type="SAM" id="MobiDB-lite"/>
    </source>
</evidence>
<dbReference type="AlphaFoldDB" id="A0A2U1DN19"/>
<dbReference type="InterPro" id="IPR045085">
    <property type="entry name" value="HLD_clamp_pol_III_gamma_tau"/>
</dbReference>
<dbReference type="Pfam" id="PF22608">
    <property type="entry name" value="DNAX_ATPase_lid"/>
    <property type="match status" value="1"/>
</dbReference>
<feature type="domain" description="AAA+ ATPase" evidence="10">
    <location>
        <begin position="36"/>
        <end position="182"/>
    </location>
</feature>
<dbReference type="InterPro" id="IPR012763">
    <property type="entry name" value="DNA_pol_III_sug/sutau_N"/>
</dbReference>
<evidence type="ECO:0000259" key="10">
    <source>
        <dbReference type="SMART" id="SM00382"/>
    </source>
</evidence>
<dbReference type="SUPFAM" id="SSF48019">
    <property type="entry name" value="post-AAA+ oligomerization domain-like"/>
    <property type="match status" value="1"/>
</dbReference>
<evidence type="ECO:0000256" key="2">
    <source>
        <dbReference type="ARBA" id="ARBA00012417"/>
    </source>
</evidence>
<dbReference type="InterPro" id="IPR003593">
    <property type="entry name" value="AAA+_ATPase"/>
</dbReference>
<dbReference type="NCBIfam" id="TIGR02397">
    <property type="entry name" value="dnaX_nterm"/>
    <property type="match status" value="1"/>
</dbReference>
<dbReference type="InterPro" id="IPR008921">
    <property type="entry name" value="DNA_pol3_clamp-load_cplx_C"/>
</dbReference>
<evidence type="ECO:0000256" key="4">
    <source>
        <dbReference type="ARBA" id="ARBA00022741"/>
    </source>
</evidence>